<accession>A0A1T4XWE2</accession>
<proteinExistence type="predicted"/>
<evidence type="ECO:0000313" key="2">
    <source>
        <dbReference type="Proteomes" id="UP000190774"/>
    </source>
</evidence>
<protein>
    <submittedName>
        <fullName evidence="1">Uncharacterized protein</fullName>
    </submittedName>
</protein>
<organism evidence="1 2">
    <name type="scientific">Prosthecobacter debontii</name>
    <dbReference type="NCBI Taxonomy" id="48467"/>
    <lineage>
        <taxon>Bacteria</taxon>
        <taxon>Pseudomonadati</taxon>
        <taxon>Verrucomicrobiota</taxon>
        <taxon>Verrucomicrobiia</taxon>
        <taxon>Verrucomicrobiales</taxon>
        <taxon>Verrucomicrobiaceae</taxon>
        <taxon>Prosthecobacter</taxon>
    </lineage>
</organism>
<sequence length="63" mass="7372">MDDAIQQFELGRSAIFVEVLNLPHIRSLIFSANQKLPTLKSTVRRLEADFNRYKKKMKKSDPH</sequence>
<name>A0A1T4XWE2_9BACT</name>
<dbReference type="AlphaFoldDB" id="A0A1T4XWE2"/>
<dbReference type="STRING" id="48467.SAMN02745166_02094"/>
<gene>
    <name evidence="1" type="ORF">SAMN02745166_02094</name>
</gene>
<evidence type="ECO:0000313" key="1">
    <source>
        <dbReference type="EMBL" id="SKA93385.1"/>
    </source>
</evidence>
<dbReference type="Proteomes" id="UP000190774">
    <property type="component" value="Unassembled WGS sequence"/>
</dbReference>
<keyword evidence="2" id="KW-1185">Reference proteome</keyword>
<reference evidence="2" key="1">
    <citation type="submission" date="2017-02" db="EMBL/GenBank/DDBJ databases">
        <authorList>
            <person name="Varghese N."/>
            <person name="Submissions S."/>
        </authorList>
    </citation>
    <scope>NUCLEOTIDE SEQUENCE [LARGE SCALE GENOMIC DNA]</scope>
    <source>
        <strain evidence="2">ATCC 700200</strain>
    </source>
</reference>
<dbReference type="EMBL" id="FUYE01000005">
    <property type="protein sequence ID" value="SKA93385.1"/>
    <property type="molecule type" value="Genomic_DNA"/>
</dbReference>